<keyword evidence="1" id="KW-0732">Signal</keyword>
<reference evidence="2" key="1">
    <citation type="submission" date="2020-03" db="EMBL/GenBank/DDBJ databases">
        <authorList>
            <person name="Guo F."/>
        </authorList>
    </citation>
    <scope>NUCLEOTIDE SEQUENCE</scope>
    <source>
        <strain evidence="2">JCM 30134</strain>
    </source>
</reference>
<dbReference type="RefSeq" id="WP_167180491.1">
    <property type="nucleotide sequence ID" value="NZ_JAAONZ010000001.1"/>
</dbReference>
<dbReference type="EMBL" id="JAAONZ010000001">
    <property type="protein sequence ID" value="NHO63950.1"/>
    <property type="molecule type" value="Genomic_DNA"/>
</dbReference>
<gene>
    <name evidence="2" type="ORF">G8770_00105</name>
</gene>
<dbReference type="Proteomes" id="UP000787472">
    <property type="component" value="Unassembled WGS sequence"/>
</dbReference>
<proteinExistence type="predicted"/>
<protein>
    <submittedName>
        <fullName evidence="2">DUF3604 domain-containing protein</fullName>
    </submittedName>
</protein>
<dbReference type="AlphaFoldDB" id="A0A9E5MLI7"/>
<accession>A0A9E5MLI7</accession>
<comment type="caution">
    <text evidence="2">The sequence shown here is derived from an EMBL/GenBank/DDBJ whole genome shotgun (WGS) entry which is preliminary data.</text>
</comment>
<keyword evidence="3" id="KW-1185">Reference proteome</keyword>
<evidence type="ECO:0000313" key="3">
    <source>
        <dbReference type="Proteomes" id="UP000787472"/>
    </source>
</evidence>
<sequence length="612" mass="67165">MNHRRIFPAPLILAATLLSPGLVWQAHAAEPELNPLKDVYFGNFHIHTRWSFDAYINGAASDPDGAYRWAKGESIAGGGDGTPLQIKVPLDWYIVADHAEYLGALPLMDDPDSPVSKHPLAADITGGDPKASFDGYTTILDGISHQRKDPILGGDELSKSMWAKVIENADNHYEPGKFTTFVGFEWTSNPGWKNLHRVVFFKDSKQLPDKPLSAVDTDVPEKLWQWMDQQRANGSELLAIPHNGNASDGLMFPVDKSYGGSSLTADYAQTRMRNEPLYEISQIKGTSETHPSLSPRDEFGSFELWDYTLASTATPPEHKQGGYFREALIRGLQLEQGGKGNPFKYGVIGDSDTHNSAATIEEDNYTGKFGFENDPKHRLNGPPGVSEAAAKQVRQFSSGGVAGVWAKANTREEIFAAIARKETFATSGPRLKVRLFGGFDYADTQLDSNDGLKAAYAKGTPMGGDLSKAPAGKAPTFLIAAMKEANGANLDRIQMIKGWVDDKGETREQIYDVALSDNRKLDGNGKAPAVGNTVNTKNATYTNTIGDTQLSSVWTDPEFDPEQYAVYYVRVLQIPTPRWSLYDAVKLGVSPPEDLPTSIQERAWTSPIWYTP</sequence>
<dbReference type="Gene3D" id="3.20.20.140">
    <property type="entry name" value="Metal-dependent hydrolases"/>
    <property type="match status" value="1"/>
</dbReference>
<organism evidence="2 3">
    <name type="scientific">Pseudomaricurvus hydrocarbonicus</name>
    <dbReference type="NCBI Taxonomy" id="1470433"/>
    <lineage>
        <taxon>Bacteria</taxon>
        <taxon>Pseudomonadati</taxon>
        <taxon>Pseudomonadota</taxon>
        <taxon>Gammaproteobacteria</taxon>
        <taxon>Cellvibrionales</taxon>
        <taxon>Cellvibrionaceae</taxon>
        <taxon>Pseudomaricurvus</taxon>
    </lineage>
</organism>
<dbReference type="InterPro" id="IPR022028">
    <property type="entry name" value="DUF3604"/>
</dbReference>
<evidence type="ECO:0000313" key="2">
    <source>
        <dbReference type="EMBL" id="NHO63950.1"/>
    </source>
</evidence>
<name>A0A9E5MLI7_9GAMM</name>
<evidence type="ECO:0000256" key="1">
    <source>
        <dbReference type="SAM" id="SignalP"/>
    </source>
</evidence>
<dbReference type="Pfam" id="PF12228">
    <property type="entry name" value="DUF3604"/>
    <property type="match status" value="1"/>
</dbReference>
<feature type="chain" id="PRO_5039196569" evidence="1">
    <location>
        <begin position="29"/>
        <end position="612"/>
    </location>
</feature>
<feature type="signal peptide" evidence="1">
    <location>
        <begin position="1"/>
        <end position="28"/>
    </location>
</feature>